<dbReference type="Gene3D" id="3.90.550.20">
    <property type="match status" value="1"/>
</dbReference>
<dbReference type="InterPro" id="IPR007577">
    <property type="entry name" value="GlycoTrfase_DXD_sugar-bd_CS"/>
</dbReference>
<dbReference type="InterPro" id="IPR051706">
    <property type="entry name" value="Glycosyltransferase_domain"/>
</dbReference>
<proteinExistence type="predicted"/>
<accession>A0A0A7S1H7</accession>
<evidence type="ECO:0000313" key="3">
    <source>
        <dbReference type="Proteomes" id="UP000030901"/>
    </source>
</evidence>
<dbReference type="Proteomes" id="UP000030901">
    <property type="component" value="Chromosome"/>
</dbReference>
<reference evidence="2 3" key="1">
    <citation type="journal article" date="2014" name="Appl. Environ. Microbiol.">
        <title>Gut symbionts from distinct hosts exhibit genotoxic activity via divergent colibactin biosynthetic pathways.</title>
        <authorList>
            <person name="Engel P."/>
            <person name="Vizcaino M.I."/>
            <person name="Crawford J.M."/>
        </authorList>
    </citation>
    <scope>NUCLEOTIDE SEQUENCE [LARGE SCALE GENOMIC DNA]</scope>
    <source>
        <strain evidence="2 3">PEB0191</strain>
    </source>
</reference>
<keyword evidence="2" id="KW-0328">Glycosyltransferase</keyword>
<dbReference type="KEGG" id="fpp:FPB0191_00886"/>
<dbReference type="PANTHER" id="PTHR32385">
    <property type="entry name" value="MANNOSYL PHOSPHORYLINOSITOL CERAMIDE SYNTHASE"/>
    <property type="match status" value="1"/>
</dbReference>
<organism evidence="2 3">
    <name type="scientific">Frischella perrara</name>
    <dbReference type="NCBI Taxonomy" id="1267021"/>
    <lineage>
        <taxon>Bacteria</taxon>
        <taxon>Pseudomonadati</taxon>
        <taxon>Pseudomonadota</taxon>
        <taxon>Gammaproteobacteria</taxon>
        <taxon>Orbales</taxon>
        <taxon>Orbaceae</taxon>
        <taxon>Frischella</taxon>
    </lineage>
</organism>
<dbReference type="GO" id="GO:0000030">
    <property type="term" value="F:mannosyltransferase activity"/>
    <property type="evidence" value="ECO:0007669"/>
    <property type="project" value="TreeGrafter"/>
</dbReference>
<dbReference type="PANTHER" id="PTHR32385:SF15">
    <property type="entry name" value="INOSITOL PHOSPHOCERAMIDE MANNOSYLTRANSFERASE 1"/>
    <property type="match status" value="1"/>
</dbReference>
<gene>
    <name evidence="2" type="ORF">FPB0191_00886</name>
</gene>
<evidence type="ECO:0000256" key="1">
    <source>
        <dbReference type="ARBA" id="ARBA00022679"/>
    </source>
</evidence>
<evidence type="ECO:0000313" key="2">
    <source>
        <dbReference type="EMBL" id="AJA44712.1"/>
    </source>
</evidence>
<dbReference type="HOGENOM" id="CLU_073547_2_0_6"/>
<keyword evidence="1 2" id="KW-0808">Transferase</keyword>
<name>A0A0A7S1H7_FRIPE</name>
<dbReference type="EMBL" id="CP009056">
    <property type="protein sequence ID" value="AJA44712.1"/>
    <property type="molecule type" value="Genomic_DNA"/>
</dbReference>
<dbReference type="InterPro" id="IPR029044">
    <property type="entry name" value="Nucleotide-diphossugar_trans"/>
</dbReference>
<dbReference type="Pfam" id="PF04488">
    <property type="entry name" value="Gly_transf_sug"/>
    <property type="match status" value="1"/>
</dbReference>
<dbReference type="SUPFAM" id="SSF53448">
    <property type="entry name" value="Nucleotide-diphospho-sugar transferases"/>
    <property type="match status" value="1"/>
</dbReference>
<dbReference type="STRING" id="1267021.FPB0191_00886"/>
<sequence length="265" mass="31415">MGNIPKKIHYVWIGESPKSEFILKCIESWKKHLPDFEIKEWGNDSLLKIENRYAIEAYNNKKWAFVSDYIRLYALFHEGGIYLDTDVEITNKFDEFLNLDFFTCNEKHNNSCLPVTSAVMGAKKGNRIIKDILNIYDGLEFKINDKFDLTPNTVRITEYFKTTFNILPPYFPSTQIQLVENSIIFPSSHFCNSEINKNNYAIHHFMGSWLPDYDRRDKFSIFNKFVLTRFKIRRDTKNYGLKEKERILLKFKVSSKKVFALILRK</sequence>
<dbReference type="OrthoDB" id="9802987at2"/>
<dbReference type="AlphaFoldDB" id="A0A0A7S1H7"/>
<keyword evidence="3" id="KW-1185">Reference proteome</keyword>
<dbReference type="RefSeq" id="WP_052236756.1">
    <property type="nucleotide sequence ID" value="NZ_CP009056.1"/>
</dbReference>
<protein>
    <submittedName>
        <fullName evidence="2">Mannosyltransferase OCH1</fullName>
    </submittedName>
</protein>
<dbReference type="GO" id="GO:0016020">
    <property type="term" value="C:membrane"/>
    <property type="evidence" value="ECO:0007669"/>
    <property type="project" value="GOC"/>
</dbReference>
<dbReference type="GO" id="GO:0051999">
    <property type="term" value="P:mannosyl-inositol phosphorylceramide biosynthetic process"/>
    <property type="evidence" value="ECO:0007669"/>
    <property type="project" value="TreeGrafter"/>
</dbReference>